<dbReference type="PANTHER" id="PTHR21015:SF22">
    <property type="entry name" value="GLYCOSYLTRANSFERASE"/>
    <property type="match status" value="1"/>
</dbReference>
<organism evidence="1 2">
    <name type="scientific">Solidesulfovibrio carbinolicus</name>
    <dbReference type="NCBI Taxonomy" id="296842"/>
    <lineage>
        <taxon>Bacteria</taxon>
        <taxon>Pseudomonadati</taxon>
        <taxon>Thermodesulfobacteriota</taxon>
        <taxon>Desulfovibrionia</taxon>
        <taxon>Desulfovibrionales</taxon>
        <taxon>Desulfovibrionaceae</taxon>
        <taxon>Solidesulfovibrio</taxon>
    </lineage>
</organism>
<geneLocation type="plasmid" evidence="2">
    <name>pdcar1</name>
</geneLocation>
<keyword evidence="1" id="KW-0614">Plasmid</keyword>
<dbReference type="KEGG" id="dcb:C3Y92_20350"/>
<gene>
    <name evidence="1" type="ORF">C3Y92_20350</name>
</gene>
<dbReference type="EMBL" id="CP026539">
    <property type="protein sequence ID" value="QAZ69625.1"/>
    <property type="molecule type" value="Genomic_DNA"/>
</dbReference>
<dbReference type="Gene3D" id="3.40.50.2000">
    <property type="entry name" value="Glycogen Phosphorylase B"/>
    <property type="match status" value="1"/>
</dbReference>
<protein>
    <submittedName>
        <fullName evidence="1">Acylneuraminate cytidylyltransferase</fullName>
    </submittedName>
</protein>
<dbReference type="AlphaFoldDB" id="A0A4P6HR43"/>
<name>A0A4P6HR43_9BACT</name>
<dbReference type="SUPFAM" id="SSF53756">
    <property type="entry name" value="UDP-Glycosyltransferase/glycogen phosphorylase"/>
    <property type="match status" value="1"/>
</dbReference>
<dbReference type="GO" id="GO:0016757">
    <property type="term" value="F:glycosyltransferase activity"/>
    <property type="evidence" value="ECO:0007669"/>
    <property type="project" value="TreeGrafter"/>
</dbReference>
<dbReference type="Gene3D" id="3.40.50.11190">
    <property type="match status" value="1"/>
</dbReference>
<sequence>MPNGSSRLSASPDAAAPPGPEVAFFCEGSRALGLGHVERCLAVARALRDGHGAACRFVFRGDDDVLPRLGEFAVTRLERADDFSRWNPDRAPAAAVLDLRHDLDPAFFDRLRARGVFLAALDDPTANRLRCDLVFYPPVPQTQALDWAGFSGIVLRGWEYVPLRREFARPKDPAPTAEPDPGRPRLLVAMGGSDPCGLAGRVLRVLGPLSQPRQTTVVAGALDARAGELAALAGPDVVVRRDVRDMAGLMRASDLAVAAFGMTAYELAACRVPQLLLCLTDDHALSASALDRAGAAVSLGRHDTVTDREIAAALEALLGRPDLRARLRENAAALGLGDGAANIAAALTRHLENGCDKRP</sequence>
<evidence type="ECO:0000313" key="1">
    <source>
        <dbReference type="EMBL" id="QAZ69625.1"/>
    </source>
</evidence>
<dbReference type="OrthoDB" id="9788924at2"/>
<dbReference type="Proteomes" id="UP000293296">
    <property type="component" value="Plasmid pDCAR1"/>
</dbReference>
<reference evidence="1 2" key="1">
    <citation type="submission" date="2018-02" db="EMBL/GenBank/DDBJ databases">
        <title>Genome sequence of Desulfovibrio carbinolicus DSM 3852.</title>
        <authorList>
            <person name="Wilbanks E."/>
            <person name="Skennerton C.T."/>
            <person name="Orphan V.J."/>
        </authorList>
    </citation>
    <scope>NUCLEOTIDE SEQUENCE [LARGE SCALE GENOMIC DNA]</scope>
    <source>
        <strain evidence="1 2">DSM 3852</strain>
        <plasmid evidence="2">pdcar1</plasmid>
    </source>
</reference>
<dbReference type="PANTHER" id="PTHR21015">
    <property type="entry name" value="UDP-N-ACETYLGLUCOSAMINE--N-ACETYLMURAMYL-(PENTAPEPTIDE) PYROPHOSPHORYL-UNDECAPRENOL N-ACETYLGLUCOSAMINE TRANSFERASE 1"/>
    <property type="match status" value="1"/>
</dbReference>
<accession>A0A4P6HR43</accession>
<proteinExistence type="predicted"/>
<evidence type="ECO:0000313" key="2">
    <source>
        <dbReference type="Proteomes" id="UP000293296"/>
    </source>
</evidence>
<dbReference type="GO" id="GO:0016779">
    <property type="term" value="F:nucleotidyltransferase activity"/>
    <property type="evidence" value="ECO:0007669"/>
    <property type="project" value="UniProtKB-KW"/>
</dbReference>
<dbReference type="RefSeq" id="WP_129356089.1">
    <property type="nucleotide sequence ID" value="NZ_CP026539.1"/>
</dbReference>
<keyword evidence="1" id="KW-0808">Transferase</keyword>
<keyword evidence="1" id="KW-0548">Nucleotidyltransferase</keyword>
<keyword evidence="2" id="KW-1185">Reference proteome</keyword>